<dbReference type="Pfam" id="PF01520">
    <property type="entry name" value="Amidase_3"/>
    <property type="match status" value="1"/>
</dbReference>
<accession>A0ABS7C9N0</accession>
<gene>
    <name evidence="5" type="ORF">K0U00_25395</name>
</gene>
<dbReference type="Pfam" id="PF08239">
    <property type="entry name" value="SH3_3"/>
    <property type="match status" value="2"/>
</dbReference>
<organism evidence="5 6">
    <name type="scientific">Paenibacillus sepulcri</name>
    <dbReference type="NCBI Taxonomy" id="359917"/>
    <lineage>
        <taxon>Bacteria</taxon>
        <taxon>Bacillati</taxon>
        <taxon>Bacillota</taxon>
        <taxon>Bacilli</taxon>
        <taxon>Bacillales</taxon>
        <taxon>Paenibacillaceae</taxon>
        <taxon>Paenibacillus</taxon>
    </lineage>
</organism>
<evidence type="ECO:0000313" key="5">
    <source>
        <dbReference type="EMBL" id="MBW7457381.1"/>
    </source>
</evidence>
<sequence length="374" mass="39946">MKKIGYLAILICVLFSISSIIPASAKADESYTAKVVINLLNVRSEASLKGNIVGALKNGQLVSVSKEDDYGWLQINSGKVSGWVAGYYLKKVDGTVQTSEASKTQLKTEPKKTAKQTEATVTADSLRIRSGAGTKYEVVGGLAKGQQVAIMGSQSGWVKIQTSNGQAGWVSDRYISGGSGNSVVSTSHSSKSSNGLHGKTIVVDPGHGGDDPGMIGTTQKTMEKDLTLSTSFYLEQELRARGASVVMTRTKDKEKPSLGERVQISGSAHADAFISIHYNSSETKASGTLSFYYSESKDRPLARAIESRLADGMELDSNGISFGDYHVLRENGTPSALIELGFLSNKKDESLVRKSGYQQEAAAAIAKGIEDYFD</sequence>
<dbReference type="CDD" id="cd02696">
    <property type="entry name" value="MurNAc-LAA"/>
    <property type="match status" value="1"/>
</dbReference>
<feature type="domain" description="SH3b" evidence="4">
    <location>
        <begin position="30"/>
        <end position="93"/>
    </location>
</feature>
<evidence type="ECO:0000313" key="6">
    <source>
        <dbReference type="Proteomes" id="UP001519887"/>
    </source>
</evidence>
<dbReference type="InterPro" id="IPR002508">
    <property type="entry name" value="MurNAc-LAA_cat"/>
</dbReference>
<keyword evidence="1 5" id="KW-0378">Hydrolase</keyword>
<dbReference type="Gene3D" id="2.30.30.40">
    <property type="entry name" value="SH3 Domains"/>
    <property type="match status" value="2"/>
</dbReference>
<dbReference type="Gene3D" id="3.40.630.40">
    <property type="entry name" value="Zn-dependent exopeptidases"/>
    <property type="match status" value="1"/>
</dbReference>
<dbReference type="GO" id="GO:0008745">
    <property type="term" value="F:N-acetylmuramoyl-L-alanine amidase activity"/>
    <property type="evidence" value="ECO:0007669"/>
    <property type="project" value="UniProtKB-EC"/>
</dbReference>
<feature type="signal peptide" evidence="3">
    <location>
        <begin position="1"/>
        <end position="25"/>
    </location>
</feature>
<evidence type="ECO:0000256" key="3">
    <source>
        <dbReference type="SAM" id="SignalP"/>
    </source>
</evidence>
<evidence type="ECO:0000256" key="1">
    <source>
        <dbReference type="ARBA" id="ARBA00022801"/>
    </source>
</evidence>
<feature type="chain" id="PRO_5047527622" evidence="3">
    <location>
        <begin position="26"/>
        <end position="374"/>
    </location>
</feature>
<keyword evidence="6" id="KW-1185">Reference proteome</keyword>
<dbReference type="RefSeq" id="WP_210045225.1">
    <property type="nucleotide sequence ID" value="NZ_JBHLVU010000013.1"/>
</dbReference>
<dbReference type="InterPro" id="IPR003646">
    <property type="entry name" value="SH3-like_bac-type"/>
</dbReference>
<keyword evidence="3" id="KW-0732">Signal</keyword>
<name>A0ABS7C9N0_9BACL</name>
<dbReference type="Proteomes" id="UP001519887">
    <property type="component" value="Unassembled WGS sequence"/>
</dbReference>
<feature type="domain" description="SH3b" evidence="4">
    <location>
        <begin position="116"/>
        <end position="179"/>
    </location>
</feature>
<protein>
    <submittedName>
        <fullName evidence="5">N-acetylmuramoyl-L-alanine amidase</fullName>
        <ecNumber evidence="5">3.5.1.28</ecNumber>
    </submittedName>
</protein>
<comment type="caution">
    <text evidence="5">The sequence shown here is derived from an EMBL/GenBank/DDBJ whole genome shotgun (WGS) entry which is preliminary data.</text>
</comment>
<keyword evidence="2" id="KW-0961">Cell wall biogenesis/degradation</keyword>
<proteinExistence type="predicted"/>
<dbReference type="SMART" id="SM00287">
    <property type="entry name" value="SH3b"/>
    <property type="match status" value="2"/>
</dbReference>
<dbReference type="PANTHER" id="PTHR30404">
    <property type="entry name" value="N-ACETYLMURAMOYL-L-ALANINE AMIDASE"/>
    <property type="match status" value="1"/>
</dbReference>
<reference evidence="5 6" key="1">
    <citation type="submission" date="2021-07" db="EMBL/GenBank/DDBJ databases">
        <title>Paenibacillus radiodurans sp. nov., isolated from the southeastern edge of Tengger Desert.</title>
        <authorList>
            <person name="Zhang G."/>
        </authorList>
    </citation>
    <scope>NUCLEOTIDE SEQUENCE [LARGE SCALE GENOMIC DNA]</scope>
    <source>
        <strain evidence="5 6">CCM 7311</strain>
    </source>
</reference>
<dbReference type="EC" id="3.5.1.28" evidence="5"/>
<dbReference type="InterPro" id="IPR050695">
    <property type="entry name" value="N-acetylmuramoyl_amidase_3"/>
</dbReference>
<dbReference type="PANTHER" id="PTHR30404:SF7">
    <property type="entry name" value="CELL WALL AMIDASE LYTH-RELATED"/>
    <property type="match status" value="1"/>
</dbReference>
<evidence type="ECO:0000256" key="2">
    <source>
        <dbReference type="ARBA" id="ARBA00023316"/>
    </source>
</evidence>
<dbReference type="SUPFAM" id="SSF53187">
    <property type="entry name" value="Zn-dependent exopeptidases"/>
    <property type="match status" value="1"/>
</dbReference>
<dbReference type="EMBL" id="JAHZIK010000834">
    <property type="protein sequence ID" value="MBW7457381.1"/>
    <property type="molecule type" value="Genomic_DNA"/>
</dbReference>
<evidence type="ECO:0000259" key="4">
    <source>
        <dbReference type="PROSITE" id="PS51781"/>
    </source>
</evidence>
<dbReference type="SMART" id="SM00646">
    <property type="entry name" value="Ami_3"/>
    <property type="match status" value="1"/>
</dbReference>
<dbReference type="PROSITE" id="PS51781">
    <property type="entry name" value="SH3B"/>
    <property type="match status" value="2"/>
</dbReference>